<name>A0ABS6W5I4_9FLAO</name>
<keyword evidence="2" id="KW-1185">Reference proteome</keyword>
<proteinExistence type="predicted"/>
<organism evidence="1 2">
    <name type="scientific">Mesonia aestuariivivens</name>
    <dbReference type="NCBI Taxonomy" id="2796128"/>
    <lineage>
        <taxon>Bacteria</taxon>
        <taxon>Pseudomonadati</taxon>
        <taxon>Bacteroidota</taxon>
        <taxon>Flavobacteriia</taxon>
        <taxon>Flavobacteriales</taxon>
        <taxon>Flavobacteriaceae</taxon>
        <taxon>Mesonia</taxon>
    </lineage>
</organism>
<reference evidence="1 2" key="1">
    <citation type="submission" date="2021-07" db="EMBL/GenBank/DDBJ databases">
        <title>Mesonia aestuariivivens sp. nov., isolated from a tidal flat.</title>
        <authorList>
            <person name="Kim Y.-O."/>
            <person name="Yoon J.-H."/>
        </authorList>
    </citation>
    <scope>NUCLEOTIDE SEQUENCE [LARGE SCALE GENOMIC DNA]</scope>
    <source>
        <strain evidence="1 2">JHPTF-M18</strain>
    </source>
</reference>
<dbReference type="EMBL" id="JAHWDF010000059">
    <property type="protein sequence ID" value="MBW2963132.1"/>
    <property type="molecule type" value="Genomic_DNA"/>
</dbReference>
<evidence type="ECO:0008006" key="3">
    <source>
        <dbReference type="Google" id="ProtNLM"/>
    </source>
</evidence>
<protein>
    <recommendedName>
        <fullName evidence="3">VCBS repeat-containing protein</fullName>
    </recommendedName>
</protein>
<accession>A0ABS6W5I4</accession>
<evidence type="ECO:0000313" key="2">
    <source>
        <dbReference type="Proteomes" id="UP000719267"/>
    </source>
</evidence>
<sequence length="222" mass="26177">MRQTAVTCNMKKITLLVLFVFLNSLLVLGQNIPKNYVVIDSILGDLDNDNIKELVVVLNTKKAEKENENIPRELRIYKKINKKWINWKNSEQALYGSREGGMVGDPYAGIKIKNGILLISHFGGSSWKWGYTDKYRFQNENFYLIGYESNYGRPCDFWENVDFNLSTGKIIFEREFEDCEKEKIYKKENETFYEKKLKITLEKRQAQKIEITSPKYNYKIHL</sequence>
<comment type="caution">
    <text evidence="1">The sequence shown here is derived from an EMBL/GenBank/DDBJ whole genome shotgun (WGS) entry which is preliminary data.</text>
</comment>
<gene>
    <name evidence="1" type="ORF">KW502_15255</name>
</gene>
<dbReference type="RefSeq" id="WP_219041408.1">
    <property type="nucleotide sequence ID" value="NZ_JAHWDF010000059.1"/>
</dbReference>
<evidence type="ECO:0000313" key="1">
    <source>
        <dbReference type="EMBL" id="MBW2963132.1"/>
    </source>
</evidence>
<dbReference type="Proteomes" id="UP000719267">
    <property type="component" value="Unassembled WGS sequence"/>
</dbReference>